<evidence type="ECO:0000313" key="2">
    <source>
        <dbReference type="Proteomes" id="UP000265520"/>
    </source>
</evidence>
<comment type="caution">
    <text evidence="1">The sequence shown here is derived from an EMBL/GenBank/DDBJ whole genome shotgun (WGS) entry which is preliminary data.</text>
</comment>
<accession>A0A392T9N1</accession>
<protein>
    <submittedName>
        <fullName evidence="1">Uncharacterized protein</fullName>
    </submittedName>
</protein>
<dbReference type="EMBL" id="LXQA010534078">
    <property type="protein sequence ID" value="MCI57738.1"/>
    <property type="molecule type" value="Genomic_DNA"/>
</dbReference>
<dbReference type="Proteomes" id="UP000265520">
    <property type="component" value="Unassembled WGS sequence"/>
</dbReference>
<sequence>MVPRTLCGRRVYASTAVVRSSLPDYRSSDTATESPMLLRWWSRSS</sequence>
<dbReference type="AlphaFoldDB" id="A0A392T9N1"/>
<organism evidence="1 2">
    <name type="scientific">Trifolium medium</name>
    <dbReference type="NCBI Taxonomy" id="97028"/>
    <lineage>
        <taxon>Eukaryota</taxon>
        <taxon>Viridiplantae</taxon>
        <taxon>Streptophyta</taxon>
        <taxon>Embryophyta</taxon>
        <taxon>Tracheophyta</taxon>
        <taxon>Spermatophyta</taxon>
        <taxon>Magnoliopsida</taxon>
        <taxon>eudicotyledons</taxon>
        <taxon>Gunneridae</taxon>
        <taxon>Pentapetalae</taxon>
        <taxon>rosids</taxon>
        <taxon>fabids</taxon>
        <taxon>Fabales</taxon>
        <taxon>Fabaceae</taxon>
        <taxon>Papilionoideae</taxon>
        <taxon>50 kb inversion clade</taxon>
        <taxon>NPAAA clade</taxon>
        <taxon>Hologalegina</taxon>
        <taxon>IRL clade</taxon>
        <taxon>Trifolieae</taxon>
        <taxon>Trifolium</taxon>
    </lineage>
</organism>
<name>A0A392T9N1_9FABA</name>
<reference evidence="1 2" key="1">
    <citation type="journal article" date="2018" name="Front. Plant Sci.">
        <title>Red Clover (Trifolium pratense) and Zigzag Clover (T. medium) - A Picture of Genomic Similarities and Differences.</title>
        <authorList>
            <person name="Dluhosova J."/>
            <person name="Istvanek J."/>
            <person name="Nedelnik J."/>
            <person name="Repkova J."/>
        </authorList>
    </citation>
    <scope>NUCLEOTIDE SEQUENCE [LARGE SCALE GENOMIC DNA]</scope>
    <source>
        <strain evidence="2">cv. 10/8</strain>
        <tissue evidence="1">Leaf</tissue>
    </source>
</reference>
<proteinExistence type="predicted"/>
<evidence type="ECO:0000313" key="1">
    <source>
        <dbReference type="EMBL" id="MCI57738.1"/>
    </source>
</evidence>
<keyword evidence="2" id="KW-1185">Reference proteome</keyword>